<dbReference type="Pfam" id="PF00534">
    <property type="entry name" value="Glycos_transf_1"/>
    <property type="match status" value="1"/>
</dbReference>
<dbReference type="PANTHER" id="PTHR46401">
    <property type="entry name" value="GLYCOSYLTRANSFERASE WBBK-RELATED"/>
    <property type="match status" value="1"/>
</dbReference>
<dbReference type="SUPFAM" id="SSF53756">
    <property type="entry name" value="UDP-Glycosyltransferase/glycogen phosphorylase"/>
    <property type="match status" value="1"/>
</dbReference>
<reference evidence="3" key="1">
    <citation type="submission" date="2017-08" db="EMBL/GenBank/DDBJ databases">
        <title>A dynamic microbial community with high functional redundancy inhabits the cold, oxic subseafloor aquifer.</title>
        <authorList>
            <person name="Tully B.J."/>
            <person name="Wheat C.G."/>
            <person name="Glazer B.T."/>
            <person name="Huber J.A."/>
        </authorList>
    </citation>
    <scope>NUCLEOTIDE SEQUENCE [LARGE SCALE GENOMIC DNA]</scope>
</reference>
<dbReference type="Proteomes" id="UP000218775">
    <property type="component" value="Unassembled WGS sequence"/>
</dbReference>
<feature type="domain" description="Glycosyl transferase family 1" evidence="1">
    <location>
        <begin position="215"/>
        <end position="391"/>
    </location>
</feature>
<dbReference type="AlphaFoldDB" id="A0A2A4WZZ0"/>
<dbReference type="InterPro" id="IPR001296">
    <property type="entry name" value="Glyco_trans_1"/>
</dbReference>
<gene>
    <name evidence="2" type="ORF">COB21_05425</name>
</gene>
<protein>
    <recommendedName>
        <fullName evidence="1">Glycosyl transferase family 1 domain-containing protein</fullName>
    </recommendedName>
</protein>
<proteinExistence type="predicted"/>
<accession>A0A2A4WZZ0</accession>
<name>A0A2A4WZZ0_UNCAE</name>
<dbReference type="Gene3D" id="3.40.50.2000">
    <property type="entry name" value="Glycogen Phosphorylase B"/>
    <property type="match status" value="1"/>
</dbReference>
<evidence type="ECO:0000313" key="2">
    <source>
        <dbReference type="EMBL" id="PCI75641.1"/>
    </source>
</evidence>
<dbReference type="PANTHER" id="PTHR46401:SF8">
    <property type="entry name" value="BLL6006 PROTEIN"/>
    <property type="match status" value="1"/>
</dbReference>
<dbReference type="GO" id="GO:0016757">
    <property type="term" value="F:glycosyltransferase activity"/>
    <property type="evidence" value="ECO:0007669"/>
    <property type="project" value="InterPro"/>
</dbReference>
<evidence type="ECO:0000313" key="3">
    <source>
        <dbReference type="Proteomes" id="UP000218775"/>
    </source>
</evidence>
<dbReference type="EMBL" id="NVUK01000043">
    <property type="protein sequence ID" value="PCI75641.1"/>
    <property type="molecule type" value="Genomic_DNA"/>
</dbReference>
<evidence type="ECO:0000259" key="1">
    <source>
        <dbReference type="Pfam" id="PF00534"/>
    </source>
</evidence>
<comment type="caution">
    <text evidence="2">The sequence shown here is derived from an EMBL/GenBank/DDBJ whole genome shotgun (WGS) entry which is preliminary data.</text>
</comment>
<organism evidence="2 3">
    <name type="scientific">Aerophobetes bacterium</name>
    <dbReference type="NCBI Taxonomy" id="2030807"/>
    <lineage>
        <taxon>Bacteria</taxon>
        <taxon>Candidatus Aerophobota</taxon>
    </lineage>
</organism>
<sequence length="423" mass="48099">MKQKILLDFFFTPEVGKFFSVNIWASNLLLILSKIGKYKIDVIVGLGGAISTKEGQAAIDYVWDAHYDEVFPSKNKNDLRLNKAFYYKNFDEEKVKDYDVLIQVLSCSQVKNFNFERSIIIHYDLIPLEYLHAAAIPVVAPSFLKNTEEDKHIACISKPVRDNLTQLLPHTQRLSKVLPIVFQHLSDQTVRGQSKSFDQIVLKYASKALDRINFLPSKEDKYVLKIGSLDLVSDRKNHRLTLLAWEKYCQMFPQHKVKLVLLGGGGVGHDDSFIHFGPSNIAPERLRHYLKTGEIIMLKNVCQLDVISLIKRAQCLVLPSKAEGFGMPAIEAMYFGCPAILSDIEIFKWVAKDAALFCNPYSVDSLVSCFIELLVSTDKDFKRKNLIDKGYQNIKRFSFEEIAPLWESFIDTVASFGRTGAVL</sequence>